<evidence type="ECO:0000259" key="1">
    <source>
        <dbReference type="PROSITE" id="PS50181"/>
    </source>
</evidence>
<protein>
    <recommendedName>
        <fullName evidence="1">F-box domain-containing protein</fullName>
    </recommendedName>
</protein>
<dbReference type="InterPro" id="IPR001810">
    <property type="entry name" value="F-box_dom"/>
</dbReference>
<gene>
    <name evidence="2" type="primary">Cnig_chr_I.g672</name>
    <name evidence="2" type="ORF">B9Z55_000672</name>
</gene>
<organism evidence="2 3">
    <name type="scientific">Caenorhabditis nigoni</name>
    <dbReference type="NCBI Taxonomy" id="1611254"/>
    <lineage>
        <taxon>Eukaryota</taxon>
        <taxon>Metazoa</taxon>
        <taxon>Ecdysozoa</taxon>
        <taxon>Nematoda</taxon>
        <taxon>Chromadorea</taxon>
        <taxon>Rhabditida</taxon>
        <taxon>Rhabditina</taxon>
        <taxon>Rhabditomorpha</taxon>
        <taxon>Rhabditoidea</taxon>
        <taxon>Rhabditidae</taxon>
        <taxon>Peloderinae</taxon>
        <taxon>Caenorhabditis</taxon>
    </lineage>
</organism>
<evidence type="ECO:0000313" key="3">
    <source>
        <dbReference type="Proteomes" id="UP000230233"/>
    </source>
</evidence>
<reference evidence="3" key="1">
    <citation type="submission" date="2017-10" db="EMBL/GenBank/DDBJ databases">
        <title>Rapid genome shrinkage in a self-fertile nematode reveals novel sperm competition proteins.</title>
        <authorList>
            <person name="Yin D."/>
            <person name="Schwarz E.M."/>
            <person name="Thomas C.G."/>
            <person name="Felde R.L."/>
            <person name="Korf I.F."/>
            <person name="Cutter A.D."/>
            <person name="Schartner C.M."/>
            <person name="Ralston E.J."/>
            <person name="Meyer B.J."/>
            <person name="Haag E.S."/>
        </authorList>
    </citation>
    <scope>NUCLEOTIDE SEQUENCE [LARGE SCALE GENOMIC DNA]</scope>
    <source>
        <strain evidence="3">JU1422</strain>
    </source>
</reference>
<evidence type="ECO:0000313" key="2">
    <source>
        <dbReference type="EMBL" id="PIC55373.1"/>
    </source>
</evidence>
<dbReference type="AlphaFoldDB" id="A0A2G5VUC7"/>
<name>A0A2G5VUC7_9PELO</name>
<comment type="caution">
    <text evidence="2">The sequence shown here is derived from an EMBL/GenBank/DDBJ whole genome shotgun (WGS) entry which is preliminary data.</text>
</comment>
<sequence length="371" mass="43385">MYFQNKMILSKYPLVVQKDILDHMNIIDLLLLSFVSKNMKKLVTLFQKKRSESIRSIEYEYDRTDESCLVYIPKESEPKSSKPSPETVECMLMRIVKRDIYHKDATSKTLEFRFGGEYEYPVVSYLECVKESVIQSIHNHFLDVFGNSVEYYWEGVGWQWPEECFIPFLPKLKNVTFCTGLFVDGHFAEVSNLENFFSSSPVTKIYQLHLLNNVKPLTPESKFYQAEAIHVNAPLHNCPDFLRHFQGKQFGLSCDSYEKSNLINFANRWKSGEAFQNLEYASVRITNDNDNQYLNSILNEIGAKFIDANRPLPKHTLRQRYDKNTTTHPIISRAYIVRESDSRVASVRVSMITFLFGVWDKTEEEFLKMVE</sequence>
<keyword evidence="3" id="KW-1185">Reference proteome</keyword>
<dbReference type="PROSITE" id="PS50181">
    <property type="entry name" value="FBOX"/>
    <property type="match status" value="1"/>
</dbReference>
<dbReference type="Pfam" id="PF00646">
    <property type="entry name" value="F-box"/>
    <property type="match status" value="1"/>
</dbReference>
<proteinExistence type="predicted"/>
<accession>A0A2G5VUC7</accession>
<dbReference type="PANTHER" id="PTHR21503">
    <property type="entry name" value="F-BOX-CONTAINING HYPOTHETICAL PROTEIN C.ELEGANS"/>
    <property type="match status" value="1"/>
</dbReference>
<feature type="domain" description="F-box" evidence="1">
    <location>
        <begin position="6"/>
        <end position="57"/>
    </location>
</feature>
<dbReference type="EMBL" id="PDUG01000001">
    <property type="protein sequence ID" value="PIC55373.1"/>
    <property type="molecule type" value="Genomic_DNA"/>
</dbReference>
<dbReference type="PANTHER" id="PTHR21503:SF8">
    <property type="entry name" value="F-BOX ASSOCIATED DOMAIN-CONTAINING PROTEIN-RELATED"/>
    <property type="match status" value="1"/>
</dbReference>
<dbReference type="Proteomes" id="UP000230233">
    <property type="component" value="Chromosome I"/>
</dbReference>